<evidence type="ECO:0000256" key="1">
    <source>
        <dbReference type="SAM" id="MobiDB-lite"/>
    </source>
</evidence>
<sequence length="129" mass="13696">MADDAAAMRTVVAELLERNARVLATLKALARRRGDAPPTTEEVALAIVAEENVRELCSRSDAPPGISDRLRAFVDEARALGLIPPEASPAAPPPPRAMSSDSPPATRGDGRFDPTLSPSRSDGRRDSLE</sequence>
<proteinExistence type="predicted"/>
<dbReference type="RefSeq" id="XP_003059814.1">
    <property type="nucleotide sequence ID" value="XM_003059768.1"/>
</dbReference>
<dbReference type="KEGG" id="mpp:MICPUCDRAFT_59516"/>
<dbReference type="Proteomes" id="UP000001876">
    <property type="component" value="Unassembled WGS sequence"/>
</dbReference>
<evidence type="ECO:0000313" key="2">
    <source>
        <dbReference type="EMBL" id="EEH55766.1"/>
    </source>
</evidence>
<dbReference type="AlphaFoldDB" id="C1MVU9"/>
<protein>
    <submittedName>
        <fullName evidence="2">Predicted protein</fullName>
    </submittedName>
</protein>
<keyword evidence="3" id="KW-1185">Reference proteome</keyword>
<feature type="compositionally biased region" description="Pro residues" evidence="1">
    <location>
        <begin position="86"/>
        <end position="96"/>
    </location>
</feature>
<gene>
    <name evidence="2" type="ORF">MICPUCDRAFT_59516</name>
</gene>
<accession>C1MVU9</accession>
<dbReference type="GeneID" id="9685253"/>
<organism evidence="3">
    <name type="scientific">Micromonas pusilla (strain CCMP1545)</name>
    <name type="common">Picoplanktonic green alga</name>
    <dbReference type="NCBI Taxonomy" id="564608"/>
    <lineage>
        <taxon>Eukaryota</taxon>
        <taxon>Viridiplantae</taxon>
        <taxon>Chlorophyta</taxon>
        <taxon>Mamiellophyceae</taxon>
        <taxon>Mamiellales</taxon>
        <taxon>Mamiellaceae</taxon>
        <taxon>Micromonas</taxon>
    </lineage>
</organism>
<name>C1MVU9_MICPC</name>
<evidence type="ECO:0000313" key="3">
    <source>
        <dbReference type="Proteomes" id="UP000001876"/>
    </source>
</evidence>
<reference evidence="2 3" key="1">
    <citation type="journal article" date="2009" name="Science">
        <title>Green evolution and dynamic adaptations revealed by genomes of the marine picoeukaryotes Micromonas.</title>
        <authorList>
            <person name="Worden A.Z."/>
            <person name="Lee J.H."/>
            <person name="Mock T."/>
            <person name="Rouze P."/>
            <person name="Simmons M.P."/>
            <person name="Aerts A.L."/>
            <person name="Allen A.E."/>
            <person name="Cuvelier M.L."/>
            <person name="Derelle E."/>
            <person name="Everett M.V."/>
            <person name="Foulon E."/>
            <person name="Grimwood J."/>
            <person name="Gundlach H."/>
            <person name="Henrissat B."/>
            <person name="Napoli C."/>
            <person name="McDonald S.M."/>
            <person name="Parker M.S."/>
            <person name="Rombauts S."/>
            <person name="Salamov A."/>
            <person name="Von Dassow P."/>
            <person name="Badger J.H."/>
            <person name="Coutinho P.M."/>
            <person name="Demir E."/>
            <person name="Dubchak I."/>
            <person name="Gentemann C."/>
            <person name="Eikrem W."/>
            <person name="Gready J.E."/>
            <person name="John U."/>
            <person name="Lanier W."/>
            <person name="Lindquist E.A."/>
            <person name="Lucas S."/>
            <person name="Mayer K.F."/>
            <person name="Moreau H."/>
            <person name="Not F."/>
            <person name="Otillar R."/>
            <person name="Panaud O."/>
            <person name="Pangilinan J."/>
            <person name="Paulsen I."/>
            <person name="Piegu B."/>
            <person name="Poliakov A."/>
            <person name="Robbens S."/>
            <person name="Schmutz J."/>
            <person name="Toulza E."/>
            <person name="Wyss T."/>
            <person name="Zelensky A."/>
            <person name="Zhou K."/>
            <person name="Armbrust E.V."/>
            <person name="Bhattacharya D."/>
            <person name="Goodenough U.W."/>
            <person name="Van de Peer Y."/>
            <person name="Grigoriev I.V."/>
        </authorList>
    </citation>
    <scope>NUCLEOTIDE SEQUENCE [LARGE SCALE GENOMIC DNA]</scope>
    <source>
        <strain evidence="2 3">CCMP1545</strain>
    </source>
</reference>
<feature type="region of interest" description="Disordered" evidence="1">
    <location>
        <begin position="81"/>
        <end position="129"/>
    </location>
</feature>
<dbReference type="EMBL" id="GG663741">
    <property type="protein sequence ID" value="EEH55766.1"/>
    <property type="molecule type" value="Genomic_DNA"/>
</dbReference>